<dbReference type="SUPFAM" id="SSF53335">
    <property type="entry name" value="S-adenosyl-L-methionine-dependent methyltransferases"/>
    <property type="match status" value="1"/>
</dbReference>
<dbReference type="PANTHER" id="PTHR33841:SF5">
    <property type="entry name" value="DNA METHYLASE (MODIFICATION METHYLASE) (METHYLTRANSFERASE)-RELATED"/>
    <property type="match status" value="1"/>
</dbReference>
<dbReference type="PANTHER" id="PTHR33841">
    <property type="entry name" value="DNA METHYLTRANSFERASE YEEA-RELATED"/>
    <property type="match status" value="1"/>
</dbReference>
<organism evidence="8 9">
    <name type="scientific">Streptomyces pluripotens</name>
    <dbReference type="NCBI Taxonomy" id="1355015"/>
    <lineage>
        <taxon>Bacteria</taxon>
        <taxon>Bacillati</taxon>
        <taxon>Actinomycetota</taxon>
        <taxon>Actinomycetes</taxon>
        <taxon>Kitasatosporales</taxon>
        <taxon>Streptomycetaceae</taxon>
        <taxon>Streptomyces</taxon>
    </lineage>
</organism>
<evidence type="ECO:0000259" key="7">
    <source>
        <dbReference type="Pfam" id="PF07669"/>
    </source>
</evidence>
<keyword evidence="4 8" id="KW-0808">Transferase</keyword>
<keyword evidence="3 8" id="KW-0489">Methyltransferase</keyword>
<dbReference type="KEGG" id="splu:LK06_016795"/>
<gene>
    <name evidence="8" type="ORF">LK07_17950</name>
</gene>
<comment type="similarity">
    <text evidence="1">Belongs to the N(4)/N(6)-methyltransferase family.</text>
</comment>
<dbReference type="Pfam" id="PF07669">
    <property type="entry name" value="Eco57I"/>
    <property type="match status" value="1"/>
</dbReference>
<dbReference type="GO" id="GO:0009007">
    <property type="term" value="F:site-specific DNA-methyltransferase (adenine-specific) activity"/>
    <property type="evidence" value="ECO:0007669"/>
    <property type="project" value="UniProtKB-EC"/>
</dbReference>
<dbReference type="PRINTS" id="PR00507">
    <property type="entry name" value="N12N6MTFRASE"/>
</dbReference>
<feature type="domain" description="Type II methyltransferase M.TaqI-like" evidence="7">
    <location>
        <begin position="130"/>
        <end position="223"/>
    </location>
</feature>
<keyword evidence="5" id="KW-0949">S-adenosyl-L-methionine</keyword>
<evidence type="ECO:0000256" key="3">
    <source>
        <dbReference type="ARBA" id="ARBA00022603"/>
    </source>
</evidence>
<evidence type="ECO:0000256" key="4">
    <source>
        <dbReference type="ARBA" id="ARBA00022679"/>
    </source>
</evidence>
<dbReference type="OrthoDB" id="4280289at2"/>
<dbReference type="GO" id="GO:0003676">
    <property type="term" value="F:nucleic acid binding"/>
    <property type="evidence" value="ECO:0007669"/>
    <property type="project" value="InterPro"/>
</dbReference>
<evidence type="ECO:0000256" key="1">
    <source>
        <dbReference type="ARBA" id="ARBA00006594"/>
    </source>
</evidence>
<dbReference type="STRING" id="1355015.LK06_016795"/>
<dbReference type="AlphaFoldDB" id="A0A221P022"/>
<reference evidence="8 9" key="1">
    <citation type="submission" date="2017-07" db="EMBL/GenBank/DDBJ databases">
        <title>Genome sequence of Streptomyces pluripotens MUSC 137T.</title>
        <authorList>
            <person name="Ser H.-L."/>
            <person name="Lee L.-H."/>
        </authorList>
    </citation>
    <scope>NUCLEOTIDE SEQUENCE [LARGE SCALE GENOMIC DNA]</scope>
    <source>
        <strain evidence="8 9">MUSC 137</strain>
    </source>
</reference>
<dbReference type="InterPro" id="IPR029063">
    <property type="entry name" value="SAM-dependent_MTases_sf"/>
</dbReference>
<dbReference type="RefSeq" id="WP_043404397.1">
    <property type="nucleotide sequence ID" value="NZ_CP021080.1"/>
</dbReference>
<dbReference type="InterPro" id="IPR011639">
    <property type="entry name" value="MethylTrfase_TaqI-like_dom"/>
</dbReference>
<proteinExistence type="inferred from homology"/>
<dbReference type="Gene3D" id="3.40.50.150">
    <property type="entry name" value="Vaccinia Virus protein VP39"/>
    <property type="match status" value="1"/>
</dbReference>
<dbReference type="Proteomes" id="UP000031501">
    <property type="component" value="Chromosome"/>
</dbReference>
<evidence type="ECO:0000313" key="8">
    <source>
        <dbReference type="EMBL" id="ASN25597.1"/>
    </source>
</evidence>
<evidence type="ECO:0000256" key="5">
    <source>
        <dbReference type="ARBA" id="ARBA00022691"/>
    </source>
</evidence>
<accession>A0A221P022</accession>
<comment type="catalytic activity">
    <reaction evidence="6">
        <text>a 2'-deoxyadenosine in DNA + S-adenosyl-L-methionine = an N(6)-methyl-2'-deoxyadenosine in DNA + S-adenosyl-L-homocysteine + H(+)</text>
        <dbReference type="Rhea" id="RHEA:15197"/>
        <dbReference type="Rhea" id="RHEA-COMP:12418"/>
        <dbReference type="Rhea" id="RHEA-COMP:12419"/>
        <dbReference type="ChEBI" id="CHEBI:15378"/>
        <dbReference type="ChEBI" id="CHEBI:57856"/>
        <dbReference type="ChEBI" id="CHEBI:59789"/>
        <dbReference type="ChEBI" id="CHEBI:90615"/>
        <dbReference type="ChEBI" id="CHEBI:90616"/>
        <dbReference type="EC" id="2.1.1.72"/>
    </reaction>
</comment>
<sequence length="543" mass="59826">MAAAAPDEVEYGEVFTRRWVVETILDLIGYTATKDLTQMKLVEPSIGSGAFFVPVLERLLESARVHGTELPALADCLYGLDLQHEHVATCRKKSADMLQAAGASPTEARALSAGWLRHGDFLLDEVPTDVDFVIGNPPYIRTEDLDDETEAAYRKTWRTMRGRADIYVGFYERSLSMLASGGKLGFICADRWMRNAYGKHLRGLVTSRYAVESVWQMHDVDAFEAEVSAYPAITVLANSEQGSSTFIDTTAAFGVASASEALAFVQGTAEEASGQGWEGARLPSWFETDDFWPAGSPHTIKLLEHLQENFPTLEADGTTKISIGVATGADRAYIISPDAGIDVEQDRLTPIVMADDIRTGRLTTPSKMLLNPWDDEGRLVDLVDYPKFADALASHPNVKKRFVARKNPNTWHRTIDKVYPGLAEQPKLLLQDMKAQITPVLEPGGYYPHHNLYYIVSSSWDMEVLGGLLLSRIAEAFVSAYGVKMRGGTLRFQAQYLRKIAVPRPEAIPDDIASRLRDAFRAGDRTAATRAAEEAYGLPAGSI</sequence>
<dbReference type="GO" id="GO:0032259">
    <property type="term" value="P:methylation"/>
    <property type="evidence" value="ECO:0007669"/>
    <property type="project" value="UniProtKB-KW"/>
</dbReference>
<evidence type="ECO:0000256" key="6">
    <source>
        <dbReference type="ARBA" id="ARBA00047942"/>
    </source>
</evidence>
<dbReference type="PROSITE" id="PS00092">
    <property type="entry name" value="N6_MTASE"/>
    <property type="match status" value="1"/>
</dbReference>
<dbReference type="GO" id="GO:0006304">
    <property type="term" value="P:DNA modification"/>
    <property type="evidence" value="ECO:0007669"/>
    <property type="project" value="InterPro"/>
</dbReference>
<protein>
    <recommendedName>
        <fullName evidence="2">site-specific DNA-methyltransferase (adenine-specific)</fullName>
        <ecNumber evidence="2">2.1.1.72</ecNumber>
    </recommendedName>
</protein>
<dbReference type="InterPro" id="IPR002052">
    <property type="entry name" value="DNA_methylase_N6_adenine_CS"/>
</dbReference>
<dbReference type="EMBL" id="CP022433">
    <property type="protein sequence ID" value="ASN25597.1"/>
    <property type="molecule type" value="Genomic_DNA"/>
</dbReference>
<dbReference type="REBASE" id="212914">
    <property type="entry name" value="M.Spl137ORF17950P"/>
</dbReference>
<dbReference type="InterPro" id="IPR050953">
    <property type="entry name" value="N4_N6_ade-DNA_methylase"/>
</dbReference>
<dbReference type="EC" id="2.1.1.72" evidence="2"/>
<name>A0A221P022_9ACTN</name>
<evidence type="ECO:0000313" key="9">
    <source>
        <dbReference type="Proteomes" id="UP000031501"/>
    </source>
</evidence>
<evidence type="ECO:0000256" key="2">
    <source>
        <dbReference type="ARBA" id="ARBA00011900"/>
    </source>
</evidence>
<keyword evidence="9" id="KW-1185">Reference proteome</keyword>